<evidence type="ECO:0000259" key="1">
    <source>
        <dbReference type="Pfam" id="PF01243"/>
    </source>
</evidence>
<organism evidence="2">
    <name type="scientific">marine sediment metagenome</name>
    <dbReference type="NCBI Taxonomy" id="412755"/>
    <lineage>
        <taxon>unclassified sequences</taxon>
        <taxon>metagenomes</taxon>
        <taxon>ecological metagenomes</taxon>
    </lineage>
</organism>
<dbReference type="Gene3D" id="2.30.110.10">
    <property type="entry name" value="Electron Transport, Fmn-binding Protein, Chain A"/>
    <property type="match status" value="1"/>
</dbReference>
<dbReference type="EMBL" id="BART01005885">
    <property type="protein sequence ID" value="GAG54817.1"/>
    <property type="molecule type" value="Genomic_DNA"/>
</dbReference>
<sequence>MNNHNFEFVEKFIRKMTFGILSTVDGFGKPHSTGMLYSVSSPKSKFSIFCTTGEKTKKSKNIRENPHVAFVIPFPHHVLRSVPSSCIQIQGTAEILSLDDNDARLTFQRNKTLKSNFKQVDDSKNNMVFIKITPDEKIHCFGVGIKLMELKRDHAAGNYSVVIPSNRK</sequence>
<comment type="caution">
    <text evidence="2">The sequence shown here is derived from an EMBL/GenBank/DDBJ whole genome shotgun (WGS) entry which is preliminary data.</text>
</comment>
<gene>
    <name evidence="2" type="ORF">S01H4_13350</name>
</gene>
<feature type="domain" description="Pyridoxamine 5'-phosphate oxidase N-terminal" evidence="1">
    <location>
        <begin position="9"/>
        <end position="136"/>
    </location>
</feature>
<dbReference type="SUPFAM" id="SSF50475">
    <property type="entry name" value="FMN-binding split barrel"/>
    <property type="match status" value="1"/>
</dbReference>
<evidence type="ECO:0000313" key="2">
    <source>
        <dbReference type="EMBL" id="GAG54817.1"/>
    </source>
</evidence>
<dbReference type="Pfam" id="PF01243">
    <property type="entry name" value="PNPOx_N"/>
    <property type="match status" value="1"/>
</dbReference>
<dbReference type="InterPro" id="IPR012349">
    <property type="entry name" value="Split_barrel_FMN-bd"/>
</dbReference>
<protein>
    <recommendedName>
        <fullName evidence="1">Pyridoxamine 5'-phosphate oxidase N-terminal domain-containing protein</fullName>
    </recommendedName>
</protein>
<dbReference type="InterPro" id="IPR011576">
    <property type="entry name" value="Pyridox_Oxase_N"/>
</dbReference>
<reference evidence="2" key="1">
    <citation type="journal article" date="2014" name="Front. Microbiol.">
        <title>High frequency of phylogenetically diverse reductive dehalogenase-homologous genes in deep subseafloor sedimentary metagenomes.</title>
        <authorList>
            <person name="Kawai M."/>
            <person name="Futagami T."/>
            <person name="Toyoda A."/>
            <person name="Takaki Y."/>
            <person name="Nishi S."/>
            <person name="Hori S."/>
            <person name="Arai W."/>
            <person name="Tsubouchi T."/>
            <person name="Morono Y."/>
            <person name="Uchiyama I."/>
            <person name="Ito T."/>
            <person name="Fujiyama A."/>
            <person name="Inagaki F."/>
            <person name="Takami H."/>
        </authorList>
    </citation>
    <scope>NUCLEOTIDE SEQUENCE</scope>
    <source>
        <strain evidence="2">Expedition CK06-06</strain>
    </source>
</reference>
<accession>X0Z8Y8</accession>
<dbReference type="AlphaFoldDB" id="X0Z8Y8"/>
<proteinExistence type="predicted"/>
<name>X0Z8Y8_9ZZZZ</name>